<keyword evidence="3" id="KW-1185">Reference proteome</keyword>
<dbReference type="Pfam" id="PF24293">
    <property type="entry name" value="TPR_Edg1"/>
    <property type="match status" value="1"/>
</dbReference>
<dbReference type="AlphaFoldDB" id="A0A183UJ45"/>
<protein>
    <submittedName>
        <fullName evidence="4">Vacuolar protein sorting-associated protein 51 homolog</fullName>
    </submittedName>
</protein>
<organism evidence="3 4">
    <name type="scientific">Toxocara canis</name>
    <name type="common">Canine roundworm</name>
    <dbReference type="NCBI Taxonomy" id="6265"/>
    <lineage>
        <taxon>Eukaryota</taxon>
        <taxon>Metazoa</taxon>
        <taxon>Ecdysozoa</taxon>
        <taxon>Nematoda</taxon>
        <taxon>Chromadorea</taxon>
        <taxon>Rhabditida</taxon>
        <taxon>Spirurina</taxon>
        <taxon>Ascaridomorpha</taxon>
        <taxon>Ascaridoidea</taxon>
        <taxon>Toxocaridae</taxon>
        <taxon>Toxocara</taxon>
    </lineage>
</organism>
<dbReference type="Proteomes" id="UP000050794">
    <property type="component" value="Unassembled WGS sequence"/>
</dbReference>
<gene>
    <name evidence="2" type="ORF">TCNE_LOCUS8515</name>
</gene>
<reference evidence="2 3" key="2">
    <citation type="submission" date="2018-11" db="EMBL/GenBank/DDBJ databases">
        <authorList>
            <consortium name="Pathogen Informatics"/>
        </authorList>
    </citation>
    <scope>NUCLEOTIDE SEQUENCE [LARGE SCALE GENOMIC DNA]</scope>
</reference>
<feature type="domain" description="Edg1 TPR repeats region" evidence="1">
    <location>
        <begin position="170"/>
        <end position="249"/>
    </location>
</feature>
<dbReference type="WBParaSite" id="TCNE_0000851501-mRNA-1">
    <property type="protein sequence ID" value="TCNE_0000851501-mRNA-1"/>
    <property type="gene ID" value="TCNE_0000851501"/>
</dbReference>
<dbReference type="InterPro" id="IPR056581">
    <property type="entry name" value="TPR_Edg1"/>
</dbReference>
<evidence type="ECO:0000313" key="3">
    <source>
        <dbReference type="Proteomes" id="UP000050794"/>
    </source>
</evidence>
<accession>A0A183UJ45</accession>
<reference evidence="4" key="1">
    <citation type="submission" date="2016-06" db="UniProtKB">
        <authorList>
            <consortium name="WormBaseParasite"/>
        </authorList>
    </citation>
    <scope>IDENTIFICATION</scope>
</reference>
<dbReference type="EMBL" id="UYWY01019930">
    <property type="protein sequence ID" value="VDM39836.1"/>
    <property type="molecule type" value="Genomic_DNA"/>
</dbReference>
<evidence type="ECO:0000259" key="1">
    <source>
        <dbReference type="Pfam" id="PF24293"/>
    </source>
</evidence>
<evidence type="ECO:0000313" key="4">
    <source>
        <dbReference type="WBParaSite" id="TCNE_0000851501-mRNA-1"/>
    </source>
</evidence>
<proteinExistence type="predicted"/>
<sequence length="304" mass="33941">MEAADLFSSASEMLTYSFGKDSSLKESVEETWREAKEGVKQVIRQIIGEICESVFASTRDSVVALVSEKGLTVNLKAAGSWPIYARCTDSALTKVVSDSIVLLHAVYEARSIEGLFSDIQLDEMEEIFVAVSSVLRSSESKDFKLELPHKVVAAFIGESVVRSVKGEKEEVPEFVAACQCVFEKFSKNQYDIDDMVRLAGTSSLGILKEAEQLMLSFSKWLPTIVNVCDVRVAGAYLELMKKIFMSCEDINGPMRQEYNIDFVALMNGMGEHTQFQDKHDRLDSVVREVSLFFESMNSLSSFFS</sequence>
<evidence type="ECO:0000313" key="2">
    <source>
        <dbReference type="EMBL" id="VDM39836.1"/>
    </source>
</evidence>
<name>A0A183UJ45_TOXCA</name>